<dbReference type="GO" id="GO:0045003">
    <property type="term" value="P:double-strand break repair via synthesis-dependent strand annealing"/>
    <property type="evidence" value="ECO:0007669"/>
    <property type="project" value="TreeGrafter"/>
</dbReference>
<dbReference type="InterPro" id="IPR001650">
    <property type="entry name" value="Helicase_C-like"/>
</dbReference>
<dbReference type="PROSITE" id="PS51194">
    <property type="entry name" value="HELICASE_CTER"/>
    <property type="match status" value="1"/>
</dbReference>
<dbReference type="Pfam" id="PF00271">
    <property type="entry name" value="Helicase_C"/>
    <property type="match status" value="1"/>
</dbReference>
<reference evidence="3 4" key="1">
    <citation type="journal article" date="2018" name="BMC Genomics">
        <title>The genome of Naegleria lovaniensis, the basis for a comparative approach to unravel pathogenicity factors of the human pathogenic amoeba N. fowleri.</title>
        <authorList>
            <person name="Liechti N."/>
            <person name="Schurch N."/>
            <person name="Bruggmann R."/>
            <person name="Wittwer M."/>
        </authorList>
    </citation>
    <scope>NUCLEOTIDE SEQUENCE [LARGE SCALE GENOMIC DNA]</scope>
    <source>
        <strain evidence="3 4">ATCC 30569</strain>
    </source>
</reference>
<dbReference type="InterPro" id="IPR027417">
    <property type="entry name" value="P-loop_NTPase"/>
</dbReference>
<dbReference type="RefSeq" id="XP_044549326.1">
    <property type="nucleotide sequence ID" value="XM_044693944.1"/>
</dbReference>
<name>A0AA88GSP5_NAELO</name>
<dbReference type="Gene3D" id="1.20.120.850">
    <property type="entry name" value="SWI2/SNF2 ATPases, N-terminal domain"/>
    <property type="match status" value="1"/>
</dbReference>
<dbReference type="InterPro" id="IPR049730">
    <property type="entry name" value="SNF2/RAD54-like_C"/>
</dbReference>
<evidence type="ECO:0000259" key="2">
    <source>
        <dbReference type="PROSITE" id="PS51194"/>
    </source>
</evidence>
<dbReference type="Proteomes" id="UP000816034">
    <property type="component" value="Unassembled WGS sequence"/>
</dbReference>
<sequence length="307" mass="35052">MLLREHLPPKMEIVIFCGMTELQENLYKHFVLSKTLRGFINGTLDSNNALACILSLKKLLTHPNMIYPQKDEESEEEEDNTQLFETFGLNLKSYCLLKEIQETGDRVVIVSNFKCILNEVEKLCKHREYTWSRLDGSTSSDKRMPIVNAFNSPKSKDFIFLLSSKAGGCGLNLIGANRLIMLDPDWNPSNDEQAMARVWRDGQKKNVFIYRLIGCGTIEEKIFQRQIVKTGLSKSTLDEKSTKAQFSSSMLKELFKYDSDSNCTTYKPEENDIGVAKEKDPVLSVVLDNENINIPFIKITLDTEEKP</sequence>
<dbReference type="Gene3D" id="3.40.50.300">
    <property type="entry name" value="P-loop containing nucleotide triphosphate hydrolases"/>
    <property type="match status" value="1"/>
</dbReference>
<evidence type="ECO:0000313" key="4">
    <source>
        <dbReference type="Proteomes" id="UP000816034"/>
    </source>
</evidence>
<keyword evidence="1" id="KW-0378">Hydrolase</keyword>
<dbReference type="GO" id="GO:0005524">
    <property type="term" value="F:ATP binding"/>
    <property type="evidence" value="ECO:0007669"/>
    <property type="project" value="InterPro"/>
</dbReference>
<dbReference type="AlphaFoldDB" id="A0AA88GSP5"/>
<proteinExistence type="predicted"/>
<dbReference type="GO" id="GO:0005634">
    <property type="term" value="C:nucleus"/>
    <property type="evidence" value="ECO:0007669"/>
    <property type="project" value="TreeGrafter"/>
</dbReference>
<dbReference type="GO" id="GO:0016787">
    <property type="term" value="F:hydrolase activity"/>
    <property type="evidence" value="ECO:0007669"/>
    <property type="project" value="UniProtKB-KW"/>
</dbReference>
<keyword evidence="4" id="KW-1185">Reference proteome</keyword>
<accession>A0AA88GSP5</accession>
<dbReference type="GeneID" id="68096773"/>
<dbReference type="SMART" id="SM00490">
    <property type="entry name" value="HELICc"/>
    <property type="match status" value="1"/>
</dbReference>
<dbReference type="InterPro" id="IPR000330">
    <property type="entry name" value="SNF2_N"/>
</dbReference>
<gene>
    <name evidence="3" type="ORF">C9374_004318</name>
</gene>
<feature type="domain" description="Helicase C-terminal" evidence="2">
    <location>
        <begin position="92"/>
        <end position="255"/>
    </location>
</feature>
<evidence type="ECO:0000256" key="1">
    <source>
        <dbReference type="ARBA" id="ARBA00022801"/>
    </source>
</evidence>
<protein>
    <recommendedName>
        <fullName evidence="2">Helicase C-terminal domain-containing protein</fullName>
    </recommendedName>
</protein>
<dbReference type="CDD" id="cd18793">
    <property type="entry name" value="SF2_C_SNF"/>
    <property type="match status" value="1"/>
</dbReference>
<dbReference type="Pfam" id="PF00176">
    <property type="entry name" value="SNF2-rel_dom"/>
    <property type="match status" value="1"/>
</dbReference>
<dbReference type="GO" id="GO:0015616">
    <property type="term" value="F:DNA translocase activity"/>
    <property type="evidence" value="ECO:0007669"/>
    <property type="project" value="TreeGrafter"/>
</dbReference>
<comment type="caution">
    <text evidence="3">The sequence shown here is derived from an EMBL/GenBank/DDBJ whole genome shotgun (WGS) entry which is preliminary data.</text>
</comment>
<evidence type="ECO:0000313" key="3">
    <source>
        <dbReference type="EMBL" id="KAG2383647.1"/>
    </source>
</evidence>
<organism evidence="3 4">
    <name type="scientific">Naegleria lovaniensis</name>
    <name type="common">Amoeba</name>
    <dbReference type="NCBI Taxonomy" id="51637"/>
    <lineage>
        <taxon>Eukaryota</taxon>
        <taxon>Discoba</taxon>
        <taxon>Heterolobosea</taxon>
        <taxon>Tetramitia</taxon>
        <taxon>Eutetramitia</taxon>
        <taxon>Vahlkampfiidae</taxon>
        <taxon>Naegleria</taxon>
    </lineage>
</organism>
<dbReference type="PANTHER" id="PTHR45629:SF7">
    <property type="entry name" value="DNA EXCISION REPAIR PROTEIN ERCC-6-RELATED"/>
    <property type="match status" value="1"/>
</dbReference>
<dbReference type="InterPro" id="IPR050496">
    <property type="entry name" value="SNF2_RAD54_helicase_repair"/>
</dbReference>
<dbReference type="EMBL" id="PYSW02000020">
    <property type="protein sequence ID" value="KAG2383647.1"/>
    <property type="molecule type" value="Genomic_DNA"/>
</dbReference>
<dbReference type="GO" id="GO:0007131">
    <property type="term" value="P:reciprocal meiotic recombination"/>
    <property type="evidence" value="ECO:0007669"/>
    <property type="project" value="TreeGrafter"/>
</dbReference>
<dbReference type="SUPFAM" id="SSF52540">
    <property type="entry name" value="P-loop containing nucleoside triphosphate hydrolases"/>
    <property type="match status" value="1"/>
</dbReference>
<dbReference type="PANTHER" id="PTHR45629">
    <property type="entry name" value="SNF2/RAD54 FAMILY MEMBER"/>
    <property type="match status" value="1"/>
</dbReference>